<proteinExistence type="predicted"/>
<dbReference type="InterPro" id="IPR050242">
    <property type="entry name" value="JAMM_MPN+_peptidase_M67A"/>
</dbReference>
<dbReference type="InterPro" id="IPR017930">
    <property type="entry name" value="Myb_dom"/>
</dbReference>
<dbReference type="InterPro" id="IPR009057">
    <property type="entry name" value="Homeodomain-like_sf"/>
</dbReference>
<comment type="caution">
    <text evidence="4">The sequence shown here is derived from an EMBL/GenBank/DDBJ whole genome shotgun (WGS) entry which is preliminary data.</text>
</comment>
<feature type="compositionally biased region" description="Low complexity" evidence="1">
    <location>
        <begin position="68"/>
        <end position="86"/>
    </location>
</feature>
<evidence type="ECO:0008006" key="6">
    <source>
        <dbReference type="Google" id="ProtNLM"/>
    </source>
</evidence>
<dbReference type="Gene3D" id="3.40.140.10">
    <property type="entry name" value="Cytidine Deaminase, domain 2"/>
    <property type="match status" value="1"/>
</dbReference>
<dbReference type="Gene3D" id="1.10.10.60">
    <property type="entry name" value="Homeodomain-like"/>
    <property type="match status" value="1"/>
</dbReference>
<dbReference type="SMART" id="SM00232">
    <property type="entry name" value="JAB_MPN"/>
    <property type="match status" value="1"/>
</dbReference>
<dbReference type="CDD" id="cd00167">
    <property type="entry name" value="SANT"/>
    <property type="match status" value="1"/>
</dbReference>
<feature type="compositionally biased region" description="Acidic residues" evidence="1">
    <location>
        <begin position="26"/>
        <end position="41"/>
    </location>
</feature>
<dbReference type="InterPro" id="IPR037518">
    <property type="entry name" value="MPN"/>
</dbReference>
<dbReference type="PROSITE" id="PS51294">
    <property type="entry name" value="HTH_MYB"/>
    <property type="match status" value="1"/>
</dbReference>
<evidence type="ECO:0000313" key="4">
    <source>
        <dbReference type="EMBL" id="KAK9867584.1"/>
    </source>
</evidence>
<feature type="compositionally biased region" description="Basic and acidic residues" evidence="1">
    <location>
        <begin position="115"/>
        <end position="124"/>
    </location>
</feature>
<evidence type="ECO:0000259" key="3">
    <source>
        <dbReference type="PROSITE" id="PS51294"/>
    </source>
</evidence>
<dbReference type="InterPro" id="IPR001005">
    <property type="entry name" value="SANT/Myb"/>
</dbReference>
<dbReference type="SUPFAM" id="SSF102712">
    <property type="entry name" value="JAB1/MPN domain"/>
    <property type="match status" value="1"/>
</dbReference>
<accession>A0AAW1TGX0</accession>
<keyword evidence="5" id="KW-1185">Reference proteome</keyword>
<dbReference type="EMBL" id="JALJOV010000077">
    <property type="protein sequence ID" value="KAK9867584.1"/>
    <property type="molecule type" value="Genomic_DNA"/>
</dbReference>
<protein>
    <recommendedName>
        <fullName evidence="6">Myb-like, SWIRM and MPN domain-containing protein 1</fullName>
    </recommendedName>
</protein>
<reference evidence="4 5" key="1">
    <citation type="journal article" date="2024" name="Nat. Commun.">
        <title>Phylogenomics reveals the evolutionary origins of lichenization in chlorophyte algae.</title>
        <authorList>
            <person name="Puginier C."/>
            <person name="Libourel C."/>
            <person name="Otte J."/>
            <person name="Skaloud P."/>
            <person name="Haon M."/>
            <person name="Grisel S."/>
            <person name="Petersen M."/>
            <person name="Berrin J.G."/>
            <person name="Delaux P.M."/>
            <person name="Dal Grande F."/>
            <person name="Keller J."/>
        </authorList>
    </citation>
    <scope>NUCLEOTIDE SEQUENCE [LARGE SCALE GENOMIC DNA]</scope>
    <source>
        <strain evidence="4 5">SAG 2523</strain>
    </source>
</reference>
<feature type="domain" description="MPN" evidence="2">
    <location>
        <begin position="328"/>
        <end position="468"/>
    </location>
</feature>
<dbReference type="GO" id="GO:0008237">
    <property type="term" value="F:metallopeptidase activity"/>
    <property type="evidence" value="ECO:0007669"/>
    <property type="project" value="InterPro"/>
</dbReference>
<organism evidence="4 5">
    <name type="scientific">Apatococcus fuscideae</name>
    <dbReference type="NCBI Taxonomy" id="2026836"/>
    <lineage>
        <taxon>Eukaryota</taxon>
        <taxon>Viridiplantae</taxon>
        <taxon>Chlorophyta</taxon>
        <taxon>core chlorophytes</taxon>
        <taxon>Trebouxiophyceae</taxon>
        <taxon>Chlorellales</taxon>
        <taxon>Chlorellaceae</taxon>
        <taxon>Apatococcus</taxon>
    </lineage>
</organism>
<dbReference type="SUPFAM" id="SSF46689">
    <property type="entry name" value="Homeodomain-like"/>
    <property type="match status" value="1"/>
</dbReference>
<dbReference type="InterPro" id="IPR000555">
    <property type="entry name" value="JAMM/MPN+_dom"/>
</dbReference>
<evidence type="ECO:0000313" key="5">
    <source>
        <dbReference type="Proteomes" id="UP001485043"/>
    </source>
</evidence>
<dbReference type="Proteomes" id="UP001485043">
    <property type="component" value="Unassembled WGS sequence"/>
</dbReference>
<evidence type="ECO:0000256" key="1">
    <source>
        <dbReference type="SAM" id="MobiDB-lite"/>
    </source>
</evidence>
<sequence>MAENDEATNAMIASLIAQDQGGYQDEIFEEMGQDDSEDEDYGGAKKRKRQPRKGAGAGGGRGGRRKSAPAADGAAPSKPAAGAAAKEAQESSEHEGDAYTASGRRKRKDAGQQGAREKSRGWSDDEEKMFMEALDVHGRDWKAAAAYVGTRDARAFTSHAQKHFIKLCLAGKPLPPKVAETGLGYTLSGKPLDPNSAAAKAYGFKPDSLAKLQGSTAQAGIAVAGENTPANGAAPGPTGEQPPKRVRGPRKPKAEAAAAGMTIHQPPGPVVDPMSREQTDYAKNRPRRELPGPRNTLGVTTESLELCRLHEFVGAPGSGAPLAQPFSVQVAAEVMLLMDLHAHMSSYEVIGLLGGTWDMERLAIRIVAAFPCRRAQGSHSSTGVELDPEDEVATRALMDRDGLKPIGWYHSHPVFEPRPSQKDNENQRNYQALFCCSQTRLEPFLGFIVGPYDLTLPSPASVFTCFTVKAKAGELSPFAVRNTIIPMAALPSADLTSQLLNLIHLHREDVGQVDLSEQWRPFESLAGGQPSGPALTKLAKLRISIAGHLPDNPQVDAIEKTAWLDKLTLASSPDKVLREAQPTSAAKTAAVASLPMSAATGVTA</sequence>
<dbReference type="Pfam" id="PF01398">
    <property type="entry name" value="JAB"/>
    <property type="match status" value="1"/>
</dbReference>
<feature type="region of interest" description="Disordered" evidence="1">
    <location>
        <begin position="1"/>
        <end position="124"/>
    </location>
</feature>
<name>A0AAW1TGX0_9CHLO</name>
<dbReference type="PANTHER" id="PTHR10410">
    <property type="entry name" value="EUKARYOTIC TRANSLATION INITIATION FACTOR 3 -RELATED"/>
    <property type="match status" value="1"/>
</dbReference>
<feature type="compositionally biased region" description="Basic and acidic residues" evidence="1">
    <location>
        <begin position="87"/>
        <end position="97"/>
    </location>
</feature>
<gene>
    <name evidence="4" type="ORF">WJX84_008166</name>
</gene>
<feature type="domain" description="HTH myb-type" evidence="3">
    <location>
        <begin position="122"/>
        <end position="168"/>
    </location>
</feature>
<feature type="region of interest" description="Disordered" evidence="1">
    <location>
        <begin position="226"/>
        <end position="275"/>
    </location>
</feature>
<dbReference type="AlphaFoldDB" id="A0AAW1TGX0"/>
<evidence type="ECO:0000259" key="2">
    <source>
        <dbReference type="PROSITE" id="PS50249"/>
    </source>
</evidence>
<dbReference type="PROSITE" id="PS50249">
    <property type="entry name" value="MPN"/>
    <property type="match status" value="1"/>
</dbReference>